<proteinExistence type="predicted"/>
<dbReference type="EMBL" id="JARKIE010000661">
    <property type="protein sequence ID" value="KAJ7621830.1"/>
    <property type="molecule type" value="Genomic_DNA"/>
</dbReference>
<organism evidence="1 2">
    <name type="scientific">Mycena rosella</name>
    <name type="common">Pink bonnet</name>
    <name type="synonym">Agaricus rosellus</name>
    <dbReference type="NCBI Taxonomy" id="1033263"/>
    <lineage>
        <taxon>Eukaryota</taxon>
        <taxon>Fungi</taxon>
        <taxon>Dikarya</taxon>
        <taxon>Basidiomycota</taxon>
        <taxon>Agaricomycotina</taxon>
        <taxon>Agaricomycetes</taxon>
        <taxon>Agaricomycetidae</taxon>
        <taxon>Agaricales</taxon>
        <taxon>Marasmiineae</taxon>
        <taxon>Mycenaceae</taxon>
        <taxon>Mycena</taxon>
    </lineage>
</organism>
<comment type="caution">
    <text evidence="1">The sequence shown here is derived from an EMBL/GenBank/DDBJ whole genome shotgun (WGS) entry which is preliminary data.</text>
</comment>
<dbReference type="AlphaFoldDB" id="A0AAD7BI08"/>
<protein>
    <submittedName>
        <fullName evidence="1">Uncharacterized protein</fullName>
    </submittedName>
</protein>
<name>A0AAD7BI08_MYCRO</name>
<keyword evidence="2" id="KW-1185">Reference proteome</keyword>
<accession>A0AAD7BI08</accession>
<sequence>MRRGVPGERGGTLGTFLRGLCGLFIDIAARGENSSALADDSQNGNPTDQFLLIPFAVHWPIFTGFNYLFESSIIYPHSAEGYFKGKSKLPQAICFQRIHKITCITPGAIVTAATLVHLILLQHGAAQASQAIWLFSADTQLVQVGDKTTIDYAA</sequence>
<evidence type="ECO:0000313" key="2">
    <source>
        <dbReference type="Proteomes" id="UP001221757"/>
    </source>
</evidence>
<dbReference type="Proteomes" id="UP001221757">
    <property type="component" value="Unassembled WGS sequence"/>
</dbReference>
<gene>
    <name evidence="1" type="ORF">B0H17DRAFT_1151714</name>
</gene>
<reference evidence="1" key="1">
    <citation type="submission" date="2023-03" db="EMBL/GenBank/DDBJ databases">
        <title>Massive genome expansion in bonnet fungi (Mycena s.s.) driven by repeated elements and novel gene families across ecological guilds.</title>
        <authorList>
            <consortium name="Lawrence Berkeley National Laboratory"/>
            <person name="Harder C.B."/>
            <person name="Miyauchi S."/>
            <person name="Viragh M."/>
            <person name="Kuo A."/>
            <person name="Thoen E."/>
            <person name="Andreopoulos B."/>
            <person name="Lu D."/>
            <person name="Skrede I."/>
            <person name="Drula E."/>
            <person name="Henrissat B."/>
            <person name="Morin E."/>
            <person name="Kohler A."/>
            <person name="Barry K."/>
            <person name="LaButti K."/>
            <person name="Morin E."/>
            <person name="Salamov A."/>
            <person name="Lipzen A."/>
            <person name="Mereny Z."/>
            <person name="Hegedus B."/>
            <person name="Baldrian P."/>
            <person name="Stursova M."/>
            <person name="Weitz H."/>
            <person name="Taylor A."/>
            <person name="Grigoriev I.V."/>
            <person name="Nagy L.G."/>
            <person name="Martin F."/>
            <person name="Kauserud H."/>
        </authorList>
    </citation>
    <scope>NUCLEOTIDE SEQUENCE</scope>
    <source>
        <strain evidence="1">CBHHK067</strain>
    </source>
</reference>
<evidence type="ECO:0000313" key="1">
    <source>
        <dbReference type="EMBL" id="KAJ7621830.1"/>
    </source>
</evidence>